<dbReference type="GeneID" id="13387076"/>
<evidence type="ECO:0000313" key="8">
    <source>
        <dbReference type="Proteomes" id="UP000318447"/>
    </source>
</evidence>
<reference evidence="6" key="3">
    <citation type="submission" date="2011-02" db="EMBL/GenBank/DDBJ databases">
        <title>Whole genome sequencing of Leishmania donovani clinical lines reveals dynamic variation related to drug resistance.</title>
        <authorList>
            <person name="Downing T."/>
            <person name="Imamura H."/>
            <person name="Sanders M."/>
            <person name="Decuypere S."/>
            <person name="Hertz-Fowler C."/>
            <person name="Clark T.G."/>
            <person name="Rijal S."/>
            <person name="Sundar S."/>
            <person name="Quail M.A."/>
            <person name="De Doncker S."/>
            <person name="Maes I."/>
            <person name="Vanaerschot M."/>
            <person name="Stark O."/>
            <person name="Schonian G."/>
            <person name="Dujardin J.C."/>
            <person name="Berriman M."/>
        </authorList>
    </citation>
    <scope>NUCLEOTIDE SEQUENCE [LARGE SCALE GENOMIC DNA]</scope>
    <source>
        <strain evidence="6">BPK282A1</strain>
    </source>
</reference>
<dbReference type="Proteomes" id="UP000601710">
    <property type="component" value="Chromosome 28"/>
</dbReference>
<reference evidence="8" key="5">
    <citation type="submission" date="2019-02" db="EMBL/GenBank/DDBJ databases">
        <title>FDA dAtabase for Regulatory Grade micrObial Sequences (FDA-ARGOS): Supporting development and validation of Infectious Disease Dx tests.</title>
        <authorList>
            <person name="Duncan R."/>
            <person name="Fisher C."/>
            <person name="Tallon L."/>
            <person name="Sadzewicz L."/>
            <person name="Sengamalay N."/>
            <person name="Ott S."/>
            <person name="Godinez A."/>
            <person name="Nagaraj S."/>
            <person name="Vavikolanu K."/>
            <person name="Nadendla S."/>
            <person name="Aluvathingal J."/>
            <person name="Sichtig H."/>
        </authorList>
    </citation>
    <scope>NUCLEOTIDE SEQUENCE [LARGE SCALE GENOMIC DNA]</scope>
    <source>
        <strain evidence="8">FDAARGOS_361</strain>
    </source>
</reference>
<dbReference type="OMA" id="QGFAWTE"/>
<accession>A0A3S5H7J8</accession>
<dbReference type="EMBL" id="RHLC01000012">
    <property type="protein sequence ID" value="TPP54367.1"/>
    <property type="molecule type" value="Genomic_DNA"/>
</dbReference>
<accession>E9BJW2</accession>
<dbReference type="KEGG" id="ldo:LDBPK_282420"/>
<dbReference type="OrthoDB" id="272662at2759"/>
<reference evidence="4" key="7">
    <citation type="submission" date="2019-02" db="EMBL/GenBank/DDBJ databases">
        <title>FDA dAtabase for Regulatory Grade micrObial Sequences (FDA-ARGOS): Supporting development and validation of Infectious Disease Dx tests.</title>
        <authorList>
            <person name="Duncan R."/>
            <person name="Fisher C."/>
            <person name="Tallon L.J."/>
            <person name="Sadzewicz L."/>
            <person name="Sengamalay N."/>
            <person name="Ott S."/>
            <person name="Godinez A."/>
            <person name="Nagaraj S."/>
            <person name="Nadendla S."/>
            <person name="Sichtig H."/>
        </authorList>
    </citation>
    <scope>NUCLEOTIDE SEQUENCE</scope>
    <source>
        <strain evidence="4">FDAARGOS_360</strain>
        <strain evidence="5">FDAARGOS_361</strain>
    </source>
</reference>
<dbReference type="Proteomes" id="UP000274082">
    <property type="component" value="Chromosome 28"/>
</dbReference>
<evidence type="ECO:0000313" key="7">
    <source>
        <dbReference type="Proteomes" id="UP000274082"/>
    </source>
</evidence>
<keyword evidence="7" id="KW-1185">Reference proteome</keyword>
<dbReference type="VEuPathDB" id="TriTrypDB:LdBPK_282420.1"/>
<gene>
    <name evidence="4" type="ORF">CGC20_12950</name>
    <name evidence="5" type="ORF">CGC21_22630</name>
    <name evidence="3" type="ORF">LDBPK_282420</name>
    <name evidence="1" type="ORF">LdCL_280029200</name>
    <name evidence="2" type="ORF">LDHU3_28.3270</name>
</gene>
<reference evidence="2" key="8">
    <citation type="submission" date="2020-06" db="EMBL/GenBank/DDBJ databases">
        <authorList>
            <person name="Camacho E."/>
            <person name="Gonzalez-de la Fuente S."/>
            <person name="Rastrojo A."/>
            <person name="Peiro-Pastor R."/>
            <person name="Solana JC."/>
            <person name="Tabera L."/>
            <person name="Gamarro F."/>
            <person name="Carrasco-Ramiro F."/>
            <person name="Requena JM."/>
            <person name="Aguado B."/>
        </authorList>
    </citation>
    <scope>NUCLEOTIDE SEQUENCE</scope>
</reference>
<proteinExistence type="predicted"/>
<dbReference type="EMBL" id="LR812648">
    <property type="protein sequence ID" value="CAC5431624.1"/>
    <property type="molecule type" value="Genomic_DNA"/>
</dbReference>
<evidence type="ECO:0000313" key="6">
    <source>
        <dbReference type="Proteomes" id="UP000008980"/>
    </source>
</evidence>
<dbReference type="EMBL" id="RHLD01000012">
    <property type="protein sequence ID" value="TPP40405.1"/>
    <property type="molecule type" value="Genomic_DNA"/>
</dbReference>
<evidence type="ECO:0000313" key="1">
    <source>
        <dbReference type="EMBL" id="AYU80396.1"/>
    </source>
</evidence>
<evidence type="ECO:0000313" key="2">
    <source>
        <dbReference type="EMBL" id="CAC5431624.1"/>
    </source>
</evidence>
<dbReference type="RefSeq" id="XP_003862340.1">
    <property type="nucleotide sequence ID" value="XM_003862292.1"/>
</dbReference>
<dbReference type="AlphaFoldDB" id="A0A3S5H7J8"/>
<evidence type="ECO:0000313" key="3">
    <source>
        <dbReference type="EMBL" id="CBZ35646.1"/>
    </source>
</evidence>
<dbReference type="Proteomes" id="UP000318447">
    <property type="component" value="Unassembled WGS sequence"/>
</dbReference>
<dbReference type="Proteomes" id="UP000318821">
    <property type="component" value="Unassembled WGS sequence"/>
</dbReference>
<protein>
    <submittedName>
        <fullName evidence="1">Glycosomal membrane protein-like protein</fullName>
    </submittedName>
    <submittedName>
        <fullName evidence="2">Glycosomal_membrane_protein-like_protein/GeneDB:L mjF.28.2250</fullName>
    </submittedName>
    <submittedName>
        <fullName evidence="4">Peroxisomal biogenesis factor 11 (PEX11) family protein</fullName>
    </submittedName>
</protein>
<dbReference type="EMBL" id="CP029527">
    <property type="protein sequence ID" value="AYU80396.1"/>
    <property type="molecule type" value="Genomic_DNA"/>
</dbReference>
<dbReference type="VEuPathDB" id="TriTrypDB:LdCL_280029200"/>
<evidence type="ECO:0000313" key="9">
    <source>
        <dbReference type="Proteomes" id="UP000318821"/>
    </source>
</evidence>
<reference evidence="3 6" key="1">
    <citation type="journal article" date="2011" name="Genome Res.">
        <title>Whole genome sequencing of multiple Leishmania donovani clinical isolates provides insights into population structure and mechanisms of drug resistance.</title>
        <authorList>
            <person name="Downing T."/>
            <person name="Imamura H."/>
            <person name="Decuypere S."/>
            <person name="Clark T.G."/>
            <person name="Coombs G.H."/>
            <person name="Cotton J.A."/>
            <person name="Hilley J.D."/>
            <person name="de Doncker S."/>
            <person name="Maes I."/>
            <person name="Mottram J.C."/>
            <person name="Quail M.A."/>
            <person name="Rijal S."/>
            <person name="Sanders M."/>
            <person name="Schonian G."/>
            <person name="Stark O."/>
            <person name="Sundar S."/>
            <person name="Vanaerschot M."/>
            <person name="Hertz-Fowler C."/>
            <person name="Dujardin J.C."/>
            <person name="Berriman M."/>
        </authorList>
    </citation>
    <scope>NUCLEOTIDE SEQUENCE [LARGE SCALE GENOMIC DNA]</scope>
    <source>
        <strain evidence="3 6">BPK282A1</strain>
    </source>
</reference>
<dbReference type="Proteomes" id="UP000008980">
    <property type="component" value="Chromosome 28"/>
</dbReference>
<dbReference type="EMBL" id="FR799615">
    <property type="protein sequence ID" value="CBZ35646.1"/>
    <property type="molecule type" value="Genomic_DNA"/>
</dbReference>
<evidence type="ECO:0000313" key="5">
    <source>
        <dbReference type="EMBL" id="TPP54367.1"/>
    </source>
</evidence>
<name>A0A3S5H7J8_LEIDO</name>
<reference evidence="1 7" key="4">
    <citation type="journal article" date="2018" name="Sci. Rep.">
        <title>A complete Leishmania donovani reference genome identifies novel genetic variations associated with virulence.</title>
        <authorList>
            <person name="Lypaczewski P."/>
            <person name="Hoshizaki J."/>
            <person name="Zhang W.-W."/>
            <person name="McCall L.-I."/>
            <person name="Torcivia-Rodriguez J."/>
            <person name="Simonyan V."/>
            <person name="Kaur A."/>
            <person name="Dewar K."/>
            <person name="Matlashewski G."/>
        </authorList>
    </citation>
    <scope>NUCLEOTIDE SEQUENCE [LARGE SCALE GENOMIC DNA]</scope>
    <source>
        <strain evidence="1 7">LdCL</strain>
    </source>
</reference>
<evidence type="ECO:0000313" key="4">
    <source>
        <dbReference type="EMBL" id="TPP40405.1"/>
    </source>
</evidence>
<organism evidence="1 7">
    <name type="scientific">Leishmania donovani</name>
    <dbReference type="NCBI Taxonomy" id="5661"/>
    <lineage>
        <taxon>Eukaryota</taxon>
        <taxon>Discoba</taxon>
        <taxon>Euglenozoa</taxon>
        <taxon>Kinetoplastea</taxon>
        <taxon>Metakinetoplastina</taxon>
        <taxon>Trypanosomatida</taxon>
        <taxon>Trypanosomatidae</taxon>
        <taxon>Leishmaniinae</taxon>
        <taxon>Leishmania</taxon>
    </lineage>
</organism>
<reference evidence="3" key="2">
    <citation type="submission" date="2011-01" db="EMBL/GenBank/DDBJ databases">
        <authorList>
            <person name="Zhao B.P."/>
            <person name="Ren Z.A."/>
            <person name="Li C.D."/>
        </authorList>
    </citation>
    <scope>NUCLEOTIDE SEQUENCE</scope>
    <source>
        <strain evidence="3">BPK282A1</strain>
    </source>
</reference>
<dbReference type="VEuPathDB" id="TriTrypDB:LDHU3_28.3270"/>
<sequence length="221" mass="24380">MSRVALGASRILERTDSVDKLIKLMAGAFTFLSTTNSLRQEQYANSARHLTEVRSVLRLSRLFGLTFKMQSVVEVFAAQGFAWTERKKFLEFFKAICDFLYAAGDHALLVAREGLLGKDVDTAHLRKCTLAMQLFGHFLGTVFHLFELLDASRKLHYDPPAAKWACKVATISATREAVDTVVTLSICNCAGSACRLSPRVSGTLRCFSGALSIYLSSQANT</sequence>
<reference evidence="9" key="6">
    <citation type="submission" date="2019-02" db="EMBL/GenBank/DDBJ databases">
        <title>FDA dAtabase for Regulatory Grade micrObial Sequences (FDA-ARGOS): Supporting development and validation of Infectious Disease Dx tests.</title>
        <authorList>
            <person name="Duncan R."/>
            <person name="Fisher C."/>
            <person name="Tallon L."/>
            <person name="Sadzewicz L."/>
            <person name="Sengamalay N."/>
            <person name="Ott S."/>
            <person name="Godinez A."/>
            <person name="Nagaraj S."/>
            <person name="Vavikolanu K."/>
            <person name="Vyas G."/>
            <person name="Nadendla S."/>
            <person name="Aluvathingal J."/>
            <person name="Sichtig H."/>
        </authorList>
    </citation>
    <scope>NUCLEOTIDE SEQUENCE [LARGE SCALE GENOMIC DNA]</scope>
    <source>
        <strain evidence="9">FDAARGOS_360</strain>
    </source>
</reference>